<evidence type="ECO:0000313" key="5">
    <source>
        <dbReference type="Proteomes" id="UP000332933"/>
    </source>
</evidence>
<organism evidence="4 5">
    <name type="scientific">Aphanomyces stellatus</name>
    <dbReference type="NCBI Taxonomy" id="120398"/>
    <lineage>
        <taxon>Eukaryota</taxon>
        <taxon>Sar</taxon>
        <taxon>Stramenopiles</taxon>
        <taxon>Oomycota</taxon>
        <taxon>Saprolegniomycetes</taxon>
        <taxon>Saprolegniales</taxon>
        <taxon>Verrucalvaceae</taxon>
        <taxon>Aphanomyces</taxon>
    </lineage>
</organism>
<reference evidence="4 5" key="1">
    <citation type="submission" date="2019-03" db="EMBL/GenBank/DDBJ databases">
        <authorList>
            <person name="Gaulin E."/>
            <person name="Dumas B."/>
        </authorList>
    </citation>
    <scope>NUCLEOTIDE SEQUENCE [LARGE SCALE GENOMIC DNA]</scope>
    <source>
        <strain evidence="4">CBS 568.67</strain>
    </source>
</reference>
<keyword evidence="5" id="KW-1185">Reference proteome</keyword>
<sequence length="117" mass="12263">MMPLAVPIEAGVFLAAIVFALLPPAVLGTEPPGVGEIGAPVFFALLSHRVFLAVAAAKPKATGVARAANDTTRPLSPMLNTELSRVRLIGAAGHAAQLAVSVLEARRRACRTWLWTK</sequence>
<evidence type="ECO:0000313" key="3">
    <source>
        <dbReference type="EMBL" id="KAF0697935.1"/>
    </source>
</evidence>
<keyword evidence="1" id="KW-0812">Transmembrane</keyword>
<keyword evidence="1" id="KW-1133">Transmembrane helix</keyword>
<keyword evidence="1" id="KW-0472">Membrane</keyword>
<dbReference type="AlphaFoldDB" id="A0A485KUS3"/>
<name>A0A485KUS3_9STRA</name>
<dbReference type="EMBL" id="VJMH01005280">
    <property type="protein sequence ID" value="KAF0697935.1"/>
    <property type="molecule type" value="Genomic_DNA"/>
</dbReference>
<evidence type="ECO:0000313" key="4">
    <source>
        <dbReference type="EMBL" id="VFT88270.1"/>
    </source>
</evidence>
<dbReference type="EMBL" id="CAADRA010005301">
    <property type="protein sequence ID" value="VFT88270.1"/>
    <property type="molecule type" value="Genomic_DNA"/>
</dbReference>
<gene>
    <name evidence="4" type="primary">Aste57867_11409</name>
    <name evidence="3" type="ORF">As57867_011367</name>
    <name evidence="4" type="ORF">ASTE57867_11409</name>
</gene>
<feature type="transmembrane region" description="Helical" evidence="1">
    <location>
        <begin position="38"/>
        <end position="57"/>
    </location>
</feature>
<feature type="signal peptide" evidence="2">
    <location>
        <begin position="1"/>
        <end position="28"/>
    </location>
</feature>
<dbReference type="Proteomes" id="UP000332933">
    <property type="component" value="Unassembled WGS sequence"/>
</dbReference>
<reference evidence="3" key="2">
    <citation type="submission" date="2019-06" db="EMBL/GenBank/DDBJ databases">
        <title>Genomics analysis of Aphanomyces spp. identifies a new class of oomycete effector associated with host adaptation.</title>
        <authorList>
            <person name="Gaulin E."/>
        </authorList>
    </citation>
    <scope>NUCLEOTIDE SEQUENCE</scope>
    <source>
        <strain evidence="3">CBS 578.67</strain>
    </source>
</reference>
<proteinExistence type="predicted"/>
<accession>A0A485KUS3</accession>
<keyword evidence="2" id="KW-0732">Signal</keyword>
<protein>
    <submittedName>
        <fullName evidence="4">Aste57867_11409 protein</fullName>
    </submittedName>
</protein>
<feature type="chain" id="PRO_5036116221" evidence="2">
    <location>
        <begin position="29"/>
        <end position="117"/>
    </location>
</feature>
<evidence type="ECO:0000256" key="1">
    <source>
        <dbReference type="SAM" id="Phobius"/>
    </source>
</evidence>
<evidence type="ECO:0000256" key="2">
    <source>
        <dbReference type="SAM" id="SignalP"/>
    </source>
</evidence>